<dbReference type="GO" id="GO:0051301">
    <property type="term" value="P:cell division"/>
    <property type="evidence" value="ECO:0007669"/>
    <property type="project" value="UniProtKB-KW"/>
</dbReference>
<dbReference type="InterPro" id="IPR050696">
    <property type="entry name" value="FtsA/MreB"/>
</dbReference>
<evidence type="ECO:0000313" key="3">
    <source>
        <dbReference type="Proteomes" id="UP000316473"/>
    </source>
</evidence>
<dbReference type="SMART" id="SM00842">
    <property type="entry name" value="FtsA"/>
    <property type="match status" value="1"/>
</dbReference>
<dbReference type="Gene3D" id="3.30.1490.300">
    <property type="match status" value="1"/>
</dbReference>
<dbReference type="InterPro" id="IPR005883">
    <property type="entry name" value="PilM"/>
</dbReference>
<feature type="domain" description="SHS2" evidence="1">
    <location>
        <begin position="38"/>
        <end position="207"/>
    </location>
</feature>
<proteinExistence type="predicted"/>
<keyword evidence="3" id="KW-1185">Reference proteome</keyword>
<dbReference type="Gene3D" id="3.30.420.40">
    <property type="match status" value="2"/>
</dbReference>
<dbReference type="AlphaFoldDB" id="A0A4Y1YM87"/>
<dbReference type="InterPro" id="IPR043129">
    <property type="entry name" value="ATPase_NBD"/>
</dbReference>
<dbReference type="CDD" id="cd24049">
    <property type="entry name" value="ASKHA_NBD_PilM"/>
    <property type="match status" value="1"/>
</dbReference>
<protein>
    <submittedName>
        <fullName evidence="2">Cell division protein FtsA</fullName>
    </submittedName>
</protein>
<sequence length="386" mass="42344">MAFTLSKYRAPLSQIFMKKPFDIKFDINFSLPAGSSRMLGVDISASSIKLVELSRKGGASPIYRLERYVIEPMSMDALLDGGINQMEQVNECLQRALKRLGTRQKKVVMALPLTSVITKTINVPAGLREDDLVFQVETEASQYVPFAMDEVNLDFQILGPAPDHPGELEVLLAVARKDKVEDRVATAVSAGLKVMVMDVEELAAQAVFSQMVNEQLPDGGRDKVVALVDIGANVTRINVLLNGDSIYMRDLSFGGDQLTQEIQNQFDLSPEDAETAKRNGTLPDSYQNDVLRPFCETAALEVARAAQLFYTSTQYAQIDYIFLSGGCAVIAGLEEIISERTGIMTQVVDLFTSMEISKRIAPRQLKVDAPVLLTACGLAMRGFVSS</sequence>
<dbReference type="SUPFAM" id="SSF53067">
    <property type="entry name" value="Actin-like ATPase domain"/>
    <property type="match status" value="2"/>
</dbReference>
<dbReference type="Pfam" id="PF11104">
    <property type="entry name" value="PilM_2"/>
    <property type="match status" value="1"/>
</dbReference>
<dbReference type="PANTHER" id="PTHR32432">
    <property type="entry name" value="CELL DIVISION PROTEIN FTSA-RELATED"/>
    <property type="match status" value="1"/>
</dbReference>
<reference evidence="2 3" key="1">
    <citation type="submission" date="2019-06" db="EMBL/GenBank/DDBJ databases">
        <title>Nitrosomonas stercoris KYUHI-S whole genome shotgun sequence.</title>
        <authorList>
            <person name="Nakagawa T."/>
            <person name="Tsuchiya Y."/>
            <person name="Takahashi R."/>
        </authorList>
    </citation>
    <scope>NUCLEOTIDE SEQUENCE [LARGE SCALE GENOMIC DNA]</scope>
    <source>
        <strain evidence="2 3">KYUHI-S</strain>
    </source>
</reference>
<dbReference type="NCBIfam" id="TIGR01175">
    <property type="entry name" value="pilM"/>
    <property type="match status" value="1"/>
</dbReference>
<organism evidence="2 3">
    <name type="scientific">Nitrosomonas stercoris</name>
    <dbReference type="NCBI Taxonomy" id="1444684"/>
    <lineage>
        <taxon>Bacteria</taxon>
        <taxon>Pseudomonadati</taxon>
        <taxon>Pseudomonadota</taxon>
        <taxon>Betaproteobacteria</taxon>
        <taxon>Nitrosomonadales</taxon>
        <taxon>Nitrosomonadaceae</taxon>
        <taxon>Nitrosomonas</taxon>
    </lineage>
</organism>
<dbReference type="EMBL" id="AP019755">
    <property type="protein sequence ID" value="BBL35134.1"/>
    <property type="molecule type" value="Genomic_DNA"/>
</dbReference>
<dbReference type="PIRSF" id="PIRSF019169">
    <property type="entry name" value="PilM"/>
    <property type="match status" value="1"/>
</dbReference>
<gene>
    <name evidence="2" type="ORF">Nstercoris_01391</name>
</gene>
<dbReference type="KEGG" id="nst:Nstercoris_01391"/>
<keyword evidence="2" id="KW-0131">Cell cycle</keyword>
<dbReference type="Proteomes" id="UP000316473">
    <property type="component" value="Chromosome"/>
</dbReference>
<dbReference type="InterPro" id="IPR003494">
    <property type="entry name" value="SHS2_FtsA"/>
</dbReference>
<accession>A0A4Y1YM87</accession>
<evidence type="ECO:0000259" key="1">
    <source>
        <dbReference type="SMART" id="SM00842"/>
    </source>
</evidence>
<keyword evidence="2" id="KW-0132">Cell division</keyword>
<dbReference type="PANTHER" id="PTHR32432:SF3">
    <property type="entry name" value="ETHANOLAMINE UTILIZATION PROTEIN EUTJ"/>
    <property type="match status" value="1"/>
</dbReference>
<name>A0A4Y1YM87_9PROT</name>
<evidence type="ECO:0000313" key="2">
    <source>
        <dbReference type="EMBL" id="BBL35134.1"/>
    </source>
</evidence>